<feature type="chain" id="PRO_5038023593" evidence="1">
    <location>
        <begin position="20"/>
        <end position="243"/>
    </location>
</feature>
<dbReference type="Gene3D" id="3.30.110.170">
    <property type="entry name" value="Protein of unknown function (DUF541), domain 1"/>
    <property type="match status" value="1"/>
</dbReference>
<dbReference type="PANTHER" id="PTHR34387">
    <property type="entry name" value="SLR1258 PROTEIN"/>
    <property type="match status" value="1"/>
</dbReference>
<accession>A0A923KLP2</accession>
<evidence type="ECO:0000313" key="3">
    <source>
        <dbReference type="Proteomes" id="UP000627446"/>
    </source>
</evidence>
<dbReference type="Pfam" id="PF04402">
    <property type="entry name" value="SIMPL"/>
    <property type="match status" value="1"/>
</dbReference>
<evidence type="ECO:0000256" key="1">
    <source>
        <dbReference type="SAM" id="SignalP"/>
    </source>
</evidence>
<name>A0A923KLP2_9BURK</name>
<dbReference type="RefSeq" id="WP_186916679.1">
    <property type="nucleotide sequence ID" value="NZ_JACOFZ010000004.1"/>
</dbReference>
<dbReference type="AlphaFoldDB" id="A0A923KLP2"/>
<protein>
    <submittedName>
        <fullName evidence="2">SIMPL domain-containing protein</fullName>
    </submittedName>
</protein>
<keyword evidence="3" id="KW-1185">Reference proteome</keyword>
<comment type="caution">
    <text evidence="2">The sequence shown here is derived from an EMBL/GenBank/DDBJ whole genome shotgun (WGS) entry which is preliminary data.</text>
</comment>
<dbReference type="Proteomes" id="UP000627446">
    <property type="component" value="Unassembled WGS sequence"/>
</dbReference>
<dbReference type="GO" id="GO:0006974">
    <property type="term" value="P:DNA damage response"/>
    <property type="evidence" value="ECO:0007669"/>
    <property type="project" value="TreeGrafter"/>
</dbReference>
<dbReference type="Gene3D" id="3.30.70.2970">
    <property type="entry name" value="Protein of unknown function (DUF541), domain 2"/>
    <property type="match status" value="1"/>
</dbReference>
<keyword evidence="1" id="KW-0732">Signal</keyword>
<proteinExistence type="predicted"/>
<dbReference type="InterPro" id="IPR052022">
    <property type="entry name" value="26kDa_periplasmic_antigen"/>
</dbReference>
<evidence type="ECO:0000313" key="2">
    <source>
        <dbReference type="EMBL" id="MBC3882060.1"/>
    </source>
</evidence>
<dbReference type="InterPro" id="IPR007497">
    <property type="entry name" value="SIMPL/DUF541"/>
</dbReference>
<dbReference type="PANTHER" id="PTHR34387:SF2">
    <property type="entry name" value="SLR1258 PROTEIN"/>
    <property type="match status" value="1"/>
</dbReference>
<organism evidence="2 3">
    <name type="scientific">Undibacterium nitidum</name>
    <dbReference type="NCBI Taxonomy" id="2762298"/>
    <lineage>
        <taxon>Bacteria</taxon>
        <taxon>Pseudomonadati</taxon>
        <taxon>Pseudomonadota</taxon>
        <taxon>Betaproteobacteria</taxon>
        <taxon>Burkholderiales</taxon>
        <taxon>Oxalobacteraceae</taxon>
        <taxon>Undibacterium</taxon>
    </lineage>
</organism>
<dbReference type="EMBL" id="JACOFZ010000004">
    <property type="protein sequence ID" value="MBC3882060.1"/>
    <property type="molecule type" value="Genomic_DNA"/>
</dbReference>
<feature type="signal peptide" evidence="1">
    <location>
        <begin position="1"/>
        <end position="19"/>
    </location>
</feature>
<reference evidence="2" key="1">
    <citation type="submission" date="2020-08" db="EMBL/GenBank/DDBJ databases">
        <title>Novel species isolated from subtropical streams in China.</title>
        <authorList>
            <person name="Lu H."/>
        </authorList>
    </citation>
    <scope>NUCLEOTIDE SEQUENCE</scope>
    <source>
        <strain evidence="2">LX22W</strain>
    </source>
</reference>
<gene>
    <name evidence="2" type="ORF">H8K36_11775</name>
</gene>
<sequence>MRVFLVFLALFCSMNVAPAQELGKDSRLLIAGTSSLKFKNDRAVAWFSITEEGKDKEVAASAVNKRAKLILDQLKTNYQEVEVTTSSYSVESIEEEVETQISPTKKTLKSQRIGWRVRQSVSMRTTALDTLPKLISEFQQKMELDSLGFELSEAAQKRAEKDRLDAAYQNLFERMNVVAQIMGKKSADFLIDSIDFDGIESRSGRYQTVTVSASSVRRKGFEPSFEPGTTNVEARVEARVRMK</sequence>